<feature type="region of interest" description="Disordered" evidence="1">
    <location>
        <begin position="1"/>
        <end position="30"/>
    </location>
</feature>
<evidence type="ECO:0000313" key="2">
    <source>
        <dbReference type="Proteomes" id="UP000050795"/>
    </source>
</evidence>
<evidence type="ECO:0008006" key="4">
    <source>
        <dbReference type="Google" id="ProtNLM"/>
    </source>
</evidence>
<feature type="compositionally biased region" description="Acidic residues" evidence="1">
    <location>
        <begin position="189"/>
        <end position="205"/>
    </location>
</feature>
<evidence type="ECO:0000256" key="1">
    <source>
        <dbReference type="SAM" id="MobiDB-lite"/>
    </source>
</evidence>
<feature type="compositionally biased region" description="Polar residues" evidence="1">
    <location>
        <begin position="250"/>
        <end position="262"/>
    </location>
</feature>
<keyword evidence="2" id="KW-1185">Reference proteome</keyword>
<dbReference type="AlphaFoldDB" id="A0AA85JE52"/>
<dbReference type="WBParaSite" id="TREG1_15440.1">
    <property type="protein sequence ID" value="TREG1_15440.1"/>
    <property type="gene ID" value="TREG1_15440"/>
</dbReference>
<proteinExistence type="predicted"/>
<feature type="compositionally biased region" description="Polar residues" evidence="1">
    <location>
        <begin position="810"/>
        <end position="827"/>
    </location>
</feature>
<accession>A0AA85JE52</accession>
<protein>
    <recommendedName>
        <fullName evidence="4">PIH1D1/2/3 CS-like domain-containing protein</fullName>
    </recommendedName>
</protein>
<feature type="compositionally biased region" description="Basic residues" evidence="1">
    <location>
        <begin position="232"/>
        <end position="245"/>
    </location>
</feature>
<reference evidence="2" key="1">
    <citation type="submission" date="2022-06" db="EMBL/GenBank/DDBJ databases">
        <authorList>
            <person name="Berger JAMES D."/>
            <person name="Berger JAMES D."/>
        </authorList>
    </citation>
    <scope>NUCLEOTIDE SEQUENCE [LARGE SCALE GENOMIC DNA]</scope>
</reference>
<organism evidence="2 3">
    <name type="scientific">Trichobilharzia regenti</name>
    <name type="common">Nasal bird schistosome</name>
    <dbReference type="NCBI Taxonomy" id="157069"/>
    <lineage>
        <taxon>Eukaryota</taxon>
        <taxon>Metazoa</taxon>
        <taxon>Spiralia</taxon>
        <taxon>Lophotrochozoa</taxon>
        <taxon>Platyhelminthes</taxon>
        <taxon>Trematoda</taxon>
        <taxon>Digenea</taxon>
        <taxon>Strigeidida</taxon>
        <taxon>Schistosomatoidea</taxon>
        <taxon>Schistosomatidae</taxon>
        <taxon>Trichobilharzia</taxon>
    </lineage>
</organism>
<sequence length="952" mass="105022">MDLRTKQARPFTEGEREVSDSVNKKNHSPRMYTGEFSNAVQQKQAIISLCTDLPSGNVDKSSEPIDKIEKNVKCNGTNGPPVPDHTTTYCSGFNLSICRDSDRTDPPGPLDCLVINIKFPCLSLSPDNSEKPIDCQPNLKLLYEMDAAEGTARFDKSTRTLCVKLPITKQKEFSPFQRIDSVESSGDNNSDDGVDYKDEEEEGEEDSKGAESNSTANTSNPDCVAMNDTAEKRRRRKRRKRRNKSKSSNDISENTLNPTCNGTSYSITDTTALFALGECLTEVNKTTGSLINSHETILGTENLGKSEVLEPTVKSPIVCGSEVKVKRLKSSEMILSEDRRLAPVLIRQDTSSLTILLDVRNILADSVGIIWTDRMHSNPLDDNNNNNQNNDKFRISSAQLLLLITFSSRGSSGCTMDWGTVLQCSSPIPSNKSTHTVNDVCKSFEAPHKCGIAPYNRFKPEVISSRFSETNGILIIRKPICNCDRLSDNQKSSEHLANQVFWWESITAGRSSTTGAMEGSFIVKEVLSPFVNYNNATSYSNSHMPNVTYPNVCTKSETTVNNNNNISSKPQSYNTNPGMINHQQLNSLRVTSLSNDCCSIEWNTNDKSENNDVIENNNTILKDNPLSNINQSSSVGLNNQVNKSNGVPTTSRRLRCNSTPSNSEQIDCLTAPVLKGILKHRSISECSGDEVPILDTSNLRGGSGLAGDNQDTILSERDICLRQSLSTDKLSVVGTDGYQRLRSVSFSKRNQHVGFSPEDTVEALHNALCIIRKKVTRQTGHHQHTNDGNSNHSDNKRRRSTKKDGELLNDSKSNTCKFENGSSSSSKNELDNKHSRVPEICDNTNPSEHLHDSVFHNCPTLNTPDSNNNVDFNQFGSLSKKNLESNVVISSDISSTAAATTTTKEEEEILRIIPEGDEADSSSSNSSIPHRTHYTSSTVPLTTFPILELDEE</sequence>
<feature type="region of interest" description="Disordered" evidence="1">
    <location>
        <begin position="633"/>
        <end position="658"/>
    </location>
</feature>
<feature type="compositionally biased region" description="Basic and acidic residues" evidence="1">
    <location>
        <begin position="828"/>
        <end position="839"/>
    </location>
</feature>
<feature type="region of interest" description="Disordered" evidence="1">
    <location>
        <begin position="776"/>
        <end position="845"/>
    </location>
</feature>
<reference evidence="3" key="2">
    <citation type="submission" date="2023-11" db="UniProtKB">
        <authorList>
            <consortium name="WormBaseParasite"/>
        </authorList>
    </citation>
    <scope>IDENTIFICATION</scope>
</reference>
<name>A0AA85JE52_TRIRE</name>
<feature type="region of interest" description="Disordered" evidence="1">
    <location>
        <begin position="176"/>
        <end position="262"/>
    </location>
</feature>
<evidence type="ECO:0000313" key="3">
    <source>
        <dbReference type="WBParaSite" id="TREG1_15440.1"/>
    </source>
</evidence>
<feature type="compositionally biased region" description="Basic and acidic residues" evidence="1">
    <location>
        <begin position="12"/>
        <end position="23"/>
    </location>
</feature>
<feature type="region of interest" description="Disordered" evidence="1">
    <location>
        <begin position="914"/>
        <end position="937"/>
    </location>
</feature>
<dbReference type="Proteomes" id="UP000050795">
    <property type="component" value="Unassembled WGS sequence"/>
</dbReference>